<dbReference type="AlphaFoldDB" id="A0A1D8IMQ2"/>
<protein>
    <submittedName>
        <fullName evidence="1">Uncharacterized protein</fullName>
    </submittedName>
</protein>
<dbReference type="Proteomes" id="UP000095401">
    <property type="component" value="Chromosome"/>
</dbReference>
<dbReference type="EMBL" id="CP017415">
    <property type="protein sequence ID" value="AOU97753.1"/>
    <property type="molecule type" value="Genomic_DNA"/>
</dbReference>
<name>A0A1D8IMQ2_9GAMM</name>
<proteinExistence type="predicted"/>
<evidence type="ECO:0000313" key="2">
    <source>
        <dbReference type="Proteomes" id="UP000095401"/>
    </source>
</evidence>
<dbReference type="RefSeq" id="WP_070078138.1">
    <property type="nucleotide sequence ID" value="NZ_CP017415.1"/>
</dbReference>
<sequence>MPYRAGPSPSAPPRRQGGLALLLFVVLLAGIASLFIGAYTAELGGVGEAATQRRDQDYVNRAATLLAAWYAAHPQLMDGNTQPSIPNCTLPVGDCLMQAAGIPERHGVVVSISTRQTTPNGYDYRSITLWIPKADATGSQRSQYAAQYALVSATVDGRSIERALMVEANRTLARLSAQLVSAYAAWLANTGDIANDWFQPTGCGPYGDNANVACADTWTNLAQSGLPIAIGTPAVRLNPWGLSYQICNAAACGASDQAAPYSLLLRTATPWGGLLSQTAIEPIAAG</sequence>
<evidence type="ECO:0000313" key="1">
    <source>
        <dbReference type="EMBL" id="AOU97753.1"/>
    </source>
</evidence>
<accession>A0A1D8IMQ2</accession>
<keyword evidence="2" id="KW-1185">Reference proteome</keyword>
<gene>
    <name evidence="1" type="ORF">BI364_07070</name>
</gene>
<reference evidence="2" key="1">
    <citation type="submission" date="2016-09" db="EMBL/GenBank/DDBJ databases">
        <title>Acidihalobacter prosperus F5.</title>
        <authorList>
            <person name="Khaleque H.N."/>
            <person name="Ramsay J.P."/>
            <person name="Kaksonen A.H."/>
            <person name="Boxall N.J."/>
            <person name="Watkin E.L.J."/>
        </authorList>
    </citation>
    <scope>NUCLEOTIDE SEQUENCE [LARGE SCALE GENOMIC DNA]</scope>
    <source>
        <strain evidence="2">F5</strain>
    </source>
</reference>
<organism evidence="1 2">
    <name type="scientific">Acidihalobacter yilgarnensis</name>
    <dbReference type="NCBI Taxonomy" id="2819280"/>
    <lineage>
        <taxon>Bacteria</taxon>
        <taxon>Pseudomonadati</taxon>
        <taxon>Pseudomonadota</taxon>
        <taxon>Gammaproteobacteria</taxon>
        <taxon>Chromatiales</taxon>
        <taxon>Ectothiorhodospiraceae</taxon>
        <taxon>Acidihalobacter</taxon>
    </lineage>
</organism>
<dbReference type="KEGG" id="aprs:BI364_07070"/>